<dbReference type="Gene3D" id="3.40.50.800">
    <property type="entry name" value="Anticodon-binding domain"/>
    <property type="match status" value="1"/>
</dbReference>
<dbReference type="InterPro" id="IPR002315">
    <property type="entry name" value="tRNA-synt_gly"/>
</dbReference>
<evidence type="ECO:0000313" key="3">
    <source>
        <dbReference type="Proteomes" id="UP001141327"/>
    </source>
</evidence>
<dbReference type="SUPFAM" id="SSF55681">
    <property type="entry name" value="Class II aaRS and biotin synthetases"/>
    <property type="match status" value="1"/>
</dbReference>
<dbReference type="Proteomes" id="UP001141327">
    <property type="component" value="Unassembled WGS sequence"/>
</dbReference>
<sequence length="473" mass="52491">MFPTQIGAAGNCPSFLRPELAQGMFVNFKRLYESVGRLPFACGQVYRNEIAPRGGMFLREFTLAEIEHFCRDDEKRHPKFAPLAGLSLQVWSREAQEKGEHPVRLTLGEALATVPSFLEPPCGIRADCIRFRQHLLKQMAHYARDCYDAEVRTQAGWIEVVGLADRSCFDLTQHSKATGVDLVAHERLDPPVVKDELKIVPNKKEMGKTLKGAAQPVCAHLDAMTEEQVGIPHHPPPQPQPVRAFQAQLARDGHVTLTVLVPVPVEKKKDAAAPAAAPLPPVPTTVELLPNMVEFKTVQTKISDRVFIPAVIEPSFGISRIFNTILEHCFYRRPEDVKRGVFRFPPMLAPTKCAIFPLSGDDRFQPVCQKIASDLVKLGLSRTIDASGVAIGRRYARADEVGTPYAVTVDFDTIDAQHPNFESVTLRERDSCEQIRVKIAELPALVRGLVEGTNTWADAKTRFPTAARPASDE</sequence>
<protein>
    <submittedName>
        <fullName evidence="2">Glycine--tRNA ligase 1</fullName>
    </submittedName>
</protein>
<dbReference type="PRINTS" id="PR01043">
    <property type="entry name" value="TRNASYNTHGLY"/>
</dbReference>
<gene>
    <name evidence="2" type="ORF">PAPYR_6672</name>
</gene>
<dbReference type="NCBIfam" id="TIGR00389">
    <property type="entry name" value="glyS_dimeric"/>
    <property type="match status" value="1"/>
</dbReference>
<evidence type="ECO:0000259" key="1">
    <source>
        <dbReference type="Pfam" id="PF03129"/>
    </source>
</evidence>
<dbReference type="Pfam" id="PF03129">
    <property type="entry name" value="HGTP_anticodon"/>
    <property type="match status" value="1"/>
</dbReference>
<dbReference type="Gene3D" id="3.30.720.200">
    <property type="match status" value="1"/>
</dbReference>
<accession>A0ABQ8UJW9</accession>
<dbReference type="InterPro" id="IPR004154">
    <property type="entry name" value="Anticodon-bd"/>
</dbReference>
<dbReference type="PANTHER" id="PTHR10745:SF0">
    <property type="entry name" value="GLYCINE--TRNA LIGASE"/>
    <property type="match status" value="1"/>
</dbReference>
<keyword evidence="2" id="KW-0436">Ligase</keyword>
<organism evidence="2 3">
    <name type="scientific">Paratrimastix pyriformis</name>
    <dbReference type="NCBI Taxonomy" id="342808"/>
    <lineage>
        <taxon>Eukaryota</taxon>
        <taxon>Metamonada</taxon>
        <taxon>Preaxostyla</taxon>
        <taxon>Paratrimastigidae</taxon>
        <taxon>Paratrimastix</taxon>
    </lineage>
</organism>
<dbReference type="CDD" id="cd00858">
    <property type="entry name" value="GlyRS_anticodon"/>
    <property type="match status" value="1"/>
</dbReference>
<dbReference type="EMBL" id="JAPMOS010000040">
    <property type="protein sequence ID" value="KAJ4457745.1"/>
    <property type="molecule type" value="Genomic_DNA"/>
</dbReference>
<reference evidence="2" key="1">
    <citation type="journal article" date="2022" name="bioRxiv">
        <title>Genomics of Preaxostyla Flagellates Illuminates Evolutionary Transitions and the Path Towards Mitochondrial Loss.</title>
        <authorList>
            <person name="Novak L.V.F."/>
            <person name="Treitli S.C."/>
            <person name="Pyrih J."/>
            <person name="Halakuc P."/>
            <person name="Pipaliya S.V."/>
            <person name="Vacek V."/>
            <person name="Brzon O."/>
            <person name="Soukal P."/>
            <person name="Eme L."/>
            <person name="Dacks J.B."/>
            <person name="Karnkowska A."/>
            <person name="Elias M."/>
            <person name="Hampl V."/>
        </authorList>
    </citation>
    <scope>NUCLEOTIDE SEQUENCE</scope>
    <source>
        <strain evidence="2">RCP-MX</strain>
    </source>
</reference>
<dbReference type="InterPro" id="IPR036621">
    <property type="entry name" value="Anticodon-bd_dom_sf"/>
</dbReference>
<comment type="caution">
    <text evidence="2">The sequence shown here is derived from an EMBL/GenBank/DDBJ whole genome shotgun (WGS) entry which is preliminary data.</text>
</comment>
<evidence type="ECO:0000313" key="2">
    <source>
        <dbReference type="EMBL" id="KAJ4457745.1"/>
    </source>
</evidence>
<dbReference type="GO" id="GO:0016874">
    <property type="term" value="F:ligase activity"/>
    <property type="evidence" value="ECO:0007669"/>
    <property type="project" value="UniProtKB-KW"/>
</dbReference>
<dbReference type="Gene3D" id="3.30.930.10">
    <property type="entry name" value="Bira Bifunctional Protein, Domain 2"/>
    <property type="match status" value="2"/>
</dbReference>
<dbReference type="SUPFAM" id="SSF52954">
    <property type="entry name" value="Class II aaRS ABD-related"/>
    <property type="match status" value="1"/>
</dbReference>
<name>A0ABQ8UJW9_9EUKA</name>
<proteinExistence type="predicted"/>
<keyword evidence="3" id="KW-1185">Reference proteome</keyword>
<dbReference type="InterPro" id="IPR045864">
    <property type="entry name" value="aa-tRNA-synth_II/BPL/LPL"/>
</dbReference>
<dbReference type="PANTHER" id="PTHR10745">
    <property type="entry name" value="GLYCYL-TRNA SYNTHETASE/DNA POLYMERASE SUBUNIT GAMMA-2"/>
    <property type="match status" value="1"/>
</dbReference>
<feature type="domain" description="Anticodon-binding" evidence="1">
    <location>
        <begin position="352"/>
        <end position="447"/>
    </location>
</feature>
<dbReference type="InterPro" id="IPR027031">
    <property type="entry name" value="Gly-tRNA_synthase/POLG2"/>
</dbReference>